<protein>
    <submittedName>
        <fullName evidence="2">Uncharacterized protein</fullName>
    </submittedName>
</protein>
<evidence type="ECO:0000313" key="2">
    <source>
        <dbReference type="EMBL" id="KAF6335356.1"/>
    </source>
</evidence>
<name>A0A7J7WDE2_PIPKU</name>
<dbReference type="AlphaFoldDB" id="A0A7J7WDE2"/>
<sequence>MKHTWQAASCHLTKTLPNGGDRDYPNHLAFGHILSPLCGSCTHPTLSADPYLLSLACRLEHPVSRHTPPLSLGAVRRPKPVPVTSPEVCPASGLPLPASELPLPPTPASLCPGNGRQNTAIGTMETTLNWLQMQRAGFSGRRSIIRPLSTAPRRSSALAPPHRAPWRQPFLSPFPPSLKVTGSWRGNGGT</sequence>
<dbReference type="EMBL" id="JACAGB010000011">
    <property type="protein sequence ID" value="KAF6335356.1"/>
    <property type="molecule type" value="Genomic_DNA"/>
</dbReference>
<feature type="region of interest" description="Disordered" evidence="1">
    <location>
        <begin position="150"/>
        <end position="170"/>
    </location>
</feature>
<reference evidence="2 3" key="1">
    <citation type="journal article" date="2020" name="Nature">
        <title>Six reference-quality genomes reveal evolution of bat adaptations.</title>
        <authorList>
            <person name="Jebb D."/>
            <person name="Huang Z."/>
            <person name="Pippel M."/>
            <person name="Hughes G.M."/>
            <person name="Lavrichenko K."/>
            <person name="Devanna P."/>
            <person name="Winkler S."/>
            <person name="Jermiin L.S."/>
            <person name="Skirmuntt E.C."/>
            <person name="Katzourakis A."/>
            <person name="Burkitt-Gray L."/>
            <person name="Ray D.A."/>
            <person name="Sullivan K.A.M."/>
            <person name="Roscito J.G."/>
            <person name="Kirilenko B.M."/>
            <person name="Davalos L.M."/>
            <person name="Corthals A.P."/>
            <person name="Power M.L."/>
            <person name="Jones G."/>
            <person name="Ransome R.D."/>
            <person name="Dechmann D.K.N."/>
            <person name="Locatelli A.G."/>
            <person name="Puechmaille S.J."/>
            <person name="Fedrigo O."/>
            <person name="Jarvis E.D."/>
            <person name="Hiller M."/>
            <person name="Vernes S.C."/>
            <person name="Myers E.W."/>
            <person name="Teeling E.C."/>
        </authorList>
    </citation>
    <scope>NUCLEOTIDE SEQUENCE [LARGE SCALE GENOMIC DNA]</scope>
    <source>
        <strain evidence="2">MPipKuh1</strain>
        <tissue evidence="2">Flight muscle</tissue>
    </source>
</reference>
<organism evidence="2 3">
    <name type="scientific">Pipistrellus kuhlii</name>
    <name type="common">Kuhl's pipistrelle</name>
    <dbReference type="NCBI Taxonomy" id="59472"/>
    <lineage>
        <taxon>Eukaryota</taxon>
        <taxon>Metazoa</taxon>
        <taxon>Chordata</taxon>
        <taxon>Craniata</taxon>
        <taxon>Vertebrata</taxon>
        <taxon>Euteleostomi</taxon>
        <taxon>Mammalia</taxon>
        <taxon>Eutheria</taxon>
        <taxon>Laurasiatheria</taxon>
        <taxon>Chiroptera</taxon>
        <taxon>Yangochiroptera</taxon>
        <taxon>Vespertilionidae</taxon>
        <taxon>Pipistrellus</taxon>
    </lineage>
</organism>
<proteinExistence type="predicted"/>
<accession>A0A7J7WDE2</accession>
<gene>
    <name evidence="2" type="ORF">mPipKuh1_008039</name>
</gene>
<dbReference type="Proteomes" id="UP000558488">
    <property type="component" value="Unassembled WGS sequence"/>
</dbReference>
<evidence type="ECO:0000256" key="1">
    <source>
        <dbReference type="SAM" id="MobiDB-lite"/>
    </source>
</evidence>
<keyword evidence="3" id="KW-1185">Reference proteome</keyword>
<comment type="caution">
    <text evidence="2">The sequence shown here is derived from an EMBL/GenBank/DDBJ whole genome shotgun (WGS) entry which is preliminary data.</text>
</comment>
<evidence type="ECO:0000313" key="3">
    <source>
        <dbReference type="Proteomes" id="UP000558488"/>
    </source>
</evidence>